<evidence type="ECO:0000313" key="3">
    <source>
        <dbReference type="Proteomes" id="UP000184357"/>
    </source>
</evidence>
<keyword evidence="3" id="KW-1185">Reference proteome</keyword>
<dbReference type="STRING" id="43928.SAMN05443636_1360"/>
<dbReference type="Proteomes" id="UP000184357">
    <property type="component" value="Unassembled WGS sequence"/>
</dbReference>
<dbReference type="EMBL" id="FQWV01000003">
    <property type="protein sequence ID" value="SHG93518.1"/>
    <property type="molecule type" value="Genomic_DNA"/>
</dbReference>
<dbReference type="RefSeq" id="WP_159435741.1">
    <property type="nucleotide sequence ID" value="NZ_FQWV01000003.1"/>
</dbReference>
<evidence type="ECO:0000313" key="2">
    <source>
        <dbReference type="EMBL" id="SHG93518.1"/>
    </source>
</evidence>
<protein>
    <submittedName>
        <fullName evidence="2">Uncharacterized protein</fullName>
    </submittedName>
</protein>
<proteinExistence type="predicted"/>
<name>A0A1M5NVL5_9EURY</name>
<sequence length="58" mass="6595">MGVHDTHGSDAERRVEPAEEPPAGLRRVFGHVRRRLAEWSEVHAKQQVEMLAGEPPER</sequence>
<accession>A0A1M5NVL5</accession>
<reference evidence="2 3" key="1">
    <citation type="submission" date="2016-11" db="EMBL/GenBank/DDBJ databases">
        <authorList>
            <person name="Jaros S."/>
            <person name="Januszkiewicz K."/>
            <person name="Wedrychowicz H."/>
        </authorList>
    </citation>
    <scope>NUCLEOTIDE SEQUENCE [LARGE SCALE GENOMIC DNA]</scope>
    <source>
        <strain evidence="2 3">DSM 9297</strain>
    </source>
</reference>
<gene>
    <name evidence="2" type="ORF">SAMN05443636_1360</name>
</gene>
<dbReference type="AlphaFoldDB" id="A0A1M5NVL5"/>
<feature type="compositionally biased region" description="Basic and acidic residues" evidence="1">
    <location>
        <begin position="1"/>
        <end position="17"/>
    </location>
</feature>
<organism evidence="2 3">
    <name type="scientific">Halobaculum gomorrense</name>
    <dbReference type="NCBI Taxonomy" id="43928"/>
    <lineage>
        <taxon>Archaea</taxon>
        <taxon>Methanobacteriati</taxon>
        <taxon>Methanobacteriota</taxon>
        <taxon>Stenosarchaea group</taxon>
        <taxon>Halobacteria</taxon>
        <taxon>Halobacteriales</taxon>
        <taxon>Haloferacaceae</taxon>
        <taxon>Halobaculum</taxon>
    </lineage>
</organism>
<feature type="region of interest" description="Disordered" evidence="1">
    <location>
        <begin position="1"/>
        <end position="24"/>
    </location>
</feature>
<evidence type="ECO:0000256" key="1">
    <source>
        <dbReference type="SAM" id="MobiDB-lite"/>
    </source>
</evidence>